<accession>A0A553JMD3</accession>
<sequence>MKDVPLYLNWQFWSAATAFVALILSQLPPLKLLLKKGSLTIEKYGTLGISHSIGSPNVNLFVILKNIGGSSIGIHSIDMRIIRKNSAPFLLKGRGYALNPHDYNFTMFTPLEIGPNQTWAHTIGFSEPWDRTKQKEYKGLYANIRDTITDKHRETPLGIGERHEIDDDVYQNLCSFFDGNFQWTEGEYVAEILVKDKEDNIFAKDSVKFTVFESDSVELRTWTEDYKYGHGIHLPVSQKQTIVWVELSD</sequence>
<keyword evidence="1" id="KW-0812">Transmembrane</keyword>
<gene>
    <name evidence="2" type="ORF">FN961_15200</name>
</gene>
<dbReference type="OrthoDB" id="9156046at2"/>
<keyword evidence="3" id="KW-1185">Reference proteome</keyword>
<proteinExistence type="predicted"/>
<organism evidence="2 3">
    <name type="scientific">Shewanella hanedai</name>
    <name type="common">Alteromonas hanedai</name>
    <dbReference type="NCBI Taxonomy" id="25"/>
    <lineage>
        <taxon>Bacteria</taxon>
        <taxon>Pseudomonadati</taxon>
        <taxon>Pseudomonadota</taxon>
        <taxon>Gammaproteobacteria</taxon>
        <taxon>Alteromonadales</taxon>
        <taxon>Shewanellaceae</taxon>
        <taxon>Shewanella</taxon>
    </lineage>
</organism>
<evidence type="ECO:0000256" key="1">
    <source>
        <dbReference type="SAM" id="Phobius"/>
    </source>
</evidence>
<dbReference type="EMBL" id="VKGK01000018">
    <property type="protein sequence ID" value="TRY13581.1"/>
    <property type="molecule type" value="Genomic_DNA"/>
</dbReference>
<feature type="transmembrane region" description="Helical" evidence="1">
    <location>
        <begin position="12"/>
        <end position="34"/>
    </location>
</feature>
<dbReference type="RefSeq" id="WP_144041027.1">
    <property type="nucleotide sequence ID" value="NZ_BMPL01000011.1"/>
</dbReference>
<dbReference type="AlphaFoldDB" id="A0A553JMD3"/>
<keyword evidence="1" id="KW-1133">Transmembrane helix</keyword>
<name>A0A553JMD3_SHEHA</name>
<reference evidence="3" key="1">
    <citation type="submission" date="2019-07" db="EMBL/GenBank/DDBJ databases">
        <title>Shewanella sp. YLB-08 draft genomic sequence.</title>
        <authorList>
            <person name="Yu L."/>
        </authorList>
    </citation>
    <scope>NUCLEOTIDE SEQUENCE [LARGE SCALE GENOMIC DNA]</scope>
    <source>
        <strain evidence="3">JCM 20706</strain>
    </source>
</reference>
<evidence type="ECO:0000313" key="3">
    <source>
        <dbReference type="Proteomes" id="UP000318126"/>
    </source>
</evidence>
<keyword evidence="1" id="KW-0472">Membrane</keyword>
<comment type="caution">
    <text evidence="2">The sequence shown here is derived from an EMBL/GenBank/DDBJ whole genome shotgun (WGS) entry which is preliminary data.</text>
</comment>
<dbReference type="Proteomes" id="UP000318126">
    <property type="component" value="Unassembled WGS sequence"/>
</dbReference>
<evidence type="ECO:0000313" key="2">
    <source>
        <dbReference type="EMBL" id="TRY13581.1"/>
    </source>
</evidence>
<protein>
    <submittedName>
        <fullName evidence="2">Uncharacterized protein</fullName>
    </submittedName>
</protein>